<dbReference type="AlphaFoldDB" id="A0A9D1IE91"/>
<dbReference type="PANTHER" id="PTHR42754">
    <property type="entry name" value="ENDOGLUCANASE"/>
    <property type="match status" value="1"/>
</dbReference>
<dbReference type="EMBL" id="DVMW01000011">
    <property type="protein sequence ID" value="HIU35211.1"/>
    <property type="molecule type" value="Genomic_DNA"/>
</dbReference>
<protein>
    <recommendedName>
        <fullName evidence="4">Bulb-type lectin domain-containing protein</fullName>
    </recommendedName>
</protein>
<evidence type="ECO:0000256" key="1">
    <source>
        <dbReference type="SAM" id="SignalP"/>
    </source>
</evidence>
<feature type="signal peptide" evidence="1">
    <location>
        <begin position="1"/>
        <end position="26"/>
    </location>
</feature>
<dbReference type="Proteomes" id="UP000824071">
    <property type="component" value="Unassembled WGS sequence"/>
</dbReference>
<reference evidence="2" key="2">
    <citation type="journal article" date="2021" name="PeerJ">
        <title>Extensive microbial diversity within the chicken gut microbiome revealed by metagenomics and culture.</title>
        <authorList>
            <person name="Gilroy R."/>
            <person name="Ravi A."/>
            <person name="Getino M."/>
            <person name="Pursley I."/>
            <person name="Horton D.L."/>
            <person name="Alikhan N.F."/>
            <person name="Baker D."/>
            <person name="Gharbi K."/>
            <person name="Hall N."/>
            <person name="Watson M."/>
            <person name="Adriaenssens E.M."/>
            <person name="Foster-Nyarko E."/>
            <person name="Jarju S."/>
            <person name="Secka A."/>
            <person name="Antonio M."/>
            <person name="Oren A."/>
            <person name="Chaudhuri R.R."/>
            <person name="La Ragione R."/>
            <person name="Hildebrand F."/>
            <person name="Pallen M.J."/>
        </authorList>
    </citation>
    <scope>NUCLEOTIDE SEQUENCE</scope>
    <source>
        <strain evidence="2">ChiGjej1B1-19959</strain>
    </source>
</reference>
<dbReference type="PROSITE" id="PS51257">
    <property type="entry name" value="PROKAR_LIPOPROTEIN"/>
    <property type="match status" value="1"/>
</dbReference>
<reference evidence="2" key="1">
    <citation type="submission" date="2020-10" db="EMBL/GenBank/DDBJ databases">
        <authorList>
            <person name="Gilroy R."/>
        </authorList>
    </citation>
    <scope>NUCLEOTIDE SEQUENCE</scope>
    <source>
        <strain evidence="2">ChiGjej1B1-19959</strain>
    </source>
</reference>
<evidence type="ECO:0000313" key="3">
    <source>
        <dbReference type="Proteomes" id="UP000824071"/>
    </source>
</evidence>
<accession>A0A9D1IE91</accession>
<feature type="chain" id="PRO_5039029082" description="Bulb-type lectin domain-containing protein" evidence="1">
    <location>
        <begin position="27"/>
        <end position="571"/>
    </location>
</feature>
<dbReference type="SUPFAM" id="SSF50998">
    <property type="entry name" value="Quinoprotein alcohol dehydrogenase-like"/>
    <property type="match status" value="1"/>
</dbReference>
<comment type="caution">
    <text evidence="2">The sequence shown here is derived from an EMBL/GenBank/DDBJ whole genome shotgun (WGS) entry which is preliminary data.</text>
</comment>
<sequence length="571" mass="58412">MKREKRLVLTAAALALCVLIGLSACGKNRETSGAVALTDANGVPLTDADGNVLSAVLQGEVVELTNIYGEKIYDENGEVRTTVVYGAQQIAVPVTDEAGNPVYDEAGNLVTTLVDYTPTTYGTGGITGVPITDGAGHAVTRADGTPLTYTAEYTVTPAVPGANTANWGTTFGGSGGDRFVAAAAMPDGGFAALVEANSKDGQLSALAGGGGSTPVLLRYDKKGRVEWTQAIRSAAGVEATGLAADEDGNLAVCGQTRATDLGFQNAGGADAVVFCFNKKGEALWTAPVGTSRADGFTQIAAVPGGGFAVAGYSGAPFAAKLSADGELLWQTFAGKAGDSLTCVAADENGAVYAAGSFKSTGEGSLFTPYGRTDAGVVKFSASGEREWTAQYGGSKAEEFSAITLSHEGGVVAVGRSASVDENLRRVGNHGGFDALAVCFTPSGEVDWQRGVSGLLDEAFTGVARTETGYALAGYTSSSDKDFRSVGNRGGTDAFTLELTADGRWVETTLQAYGGTRDDRFFGVCVLKSGEMVLCGETLSADGDLVGSPARSDGQRTVGMIARFVPVTTEEN</sequence>
<evidence type="ECO:0008006" key="4">
    <source>
        <dbReference type="Google" id="ProtNLM"/>
    </source>
</evidence>
<gene>
    <name evidence="2" type="ORF">IAC53_01205</name>
</gene>
<evidence type="ECO:0000313" key="2">
    <source>
        <dbReference type="EMBL" id="HIU35211.1"/>
    </source>
</evidence>
<proteinExistence type="predicted"/>
<keyword evidence="1" id="KW-0732">Signal</keyword>
<name>A0A9D1IE91_9FIRM</name>
<dbReference type="PANTHER" id="PTHR42754:SF1">
    <property type="entry name" value="LIPOPROTEIN"/>
    <property type="match status" value="1"/>
</dbReference>
<dbReference type="InterPro" id="IPR011047">
    <property type="entry name" value="Quinoprotein_ADH-like_sf"/>
</dbReference>
<organism evidence="2 3">
    <name type="scientific">Candidatus Fimenecus excrementigallinarum</name>
    <dbReference type="NCBI Taxonomy" id="2840816"/>
    <lineage>
        <taxon>Bacteria</taxon>
        <taxon>Bacillati</taxon>
        <taxon>Bacillota</taxon>
        <taxon>Clostridia</taxon>
        <taxon>Candidatus Fimenecus</taxon>
    </lineage>
</organism>